<keyword evidence="1" id="KW-0472">Membrane</keyword>
<gene>
    <name evidence="2" type="ORF">SAMN05444422_104349</name>
</gene>
<keyword evidence="3" id="KW-1185">Reference proteome</keyword>
<protein>
    <submittedName>
        <fullName evidence="2">Uncharacterized protein</fullName>
    </submittedName>
</protein>
<reference evidence="3" key="1">
    <citation type="submission" date="2016-10" db="EMBL/GenBank/DDBJ databases">
        <authorList>
            <person name="Varghese N."/>
            <person name="Submissions S."/>
        </authorList>
    </citation>
    <scope>NUCLEOTIDE SEQUENCE [LARGE SCALE GENOMIC DNA]</scope>
    <source>
        <strain evidence="3">DSM 13078</strain>
    </source>
</reference>
<keyword evidence="1" id="KW-1133">Transmembrane helix</keyword>
<dbReference type="Proteomes" id="UP000199161">
    <property type="component" value="Unassembled WGS sequence"/>
</dbReference>
<dbReference type="RefSeq" id="WP_089787842.1">
    <property type="nucleotide sequence ID" value="NZ_FOKW01000004.1"/>
</dbReference>
<evidence type="ECO:0000313" key="2">
    <source>
        <dbReference type="EMBL" id="SFC11540.1"/>
    </source>
</evidence>
<dbReference type="EMBL" id="FOKW01000004">
    <property type="protein sequence ID" value="SFC11540.1"/>
    <property type="molecule type" value="Genomic_DNA"/>
</dbReference>
<feature type="transmembrane region" description="Helical" evidence="1">
    <location>
        <begin position="74"/>
        <end position="93"/>
    </location>
</feature>
<organism evidence="2 3">
    <name type="scientific">Natronobacterium haloterrestre</name>
    <name type="common">Halobiforma haloterrestris</name>
    <dbReference type="NCBI Taxonomy" id="148448"/>
    <lineage>
        <taxon>Archaea</taxon>
        <taxon>Methanobacteriati</taxon>
        <taxon>Methanobacteriota</taxon>
        <taxon>Stenosarchaea group</taxon>
        <taxon>Halobacteria</taxon>
        <taxon>Halobacteriales</taxon>
        <taxon>Natrialbaceae</taxon>
        <taxon>Natronobacterium</taxon>
    </lineage>
</organism>
<accession>A0A1I1GR37</accession>
<evidence type="ECO:0000256" key="1">
    <source>
        <dbReference type="SAM" id="Phobius"/>
    </source>
</evidence>
<feature type="transmembrane region" description="Helical" evidence="1">
    <location>
        <begin position="113"/>
        <end position="131"/>
    </location>
</feature>
<dbReference type="OrthoDB" id="206100at2157"/>
<feature type="transmembrane region" description="Helical" evidence="1">
    <location>
        <begin position="43"/>
        <end position="62"/>
    </location>
</feature>
<sequence>MHDVIHATTSSGSDSETGRLSIAASFASFVVAGGATASTDAIVPTLGATALAIGGVYLLALYAKAVSRRTLAQLSVALWAGFLGVAGLHAVGLETVGAAVPGPTGTLVLSLTAITWGTFLTACGSTAFLAAREYGASAGTQVDAEEQVLEGETGTTRRGS</sequence>
<evidence type="ECO:0000313" key="3">
    <source>
        <dbReference type="Proteomes" id="UP000199161"/>
    </source>
</evidence>
<dbReference type="AlphaFoldDB" id="A0A1I1GR37"/>
<keyword evidence="1" id="KW-0812">Transmembrane</keyword>
<name>A0A1I1GR37_NATHA</name>
<feature type="transmembrane region" description="Helical" evidence="1">
    <location>
        <begin position="20"/>
        <end position="37"/>
    </location>
</feature>
<proteinExistence type="predicted"/>